<sequence>MQGEGYGGRRKKEEEEAVEEQKGRRRRGEERRKPLRETVRYWAVPLGRKKKREKNTWSPLRSRAISSPAGGFFSQRGEKKSLPAWGEGTTR</sequence>
<evidence type="ECO:0000256" key="1">
    <source>
        <dbReference type="SAM" id="MobiDB-lite"/>
    </source>
</evidence>
<name>A0A426Y147_ENSVE</name>
<feature type="region of interest" description="Disordered" evidence="1">
    <location>
        <begin position="50"/>
        <end position="91"/>
    </location>
</feature>
<dbReference type="Proteomes" id="UP000287651">
    <property type="component" value="Unassembled WGS sequence"/>
</dbReference>
<proteinExistence type="predicted"/>
<dbReference type="AlphaFoldDB" id="A0A426Y147"/>
<feature type="non-terminal residue" evidence="2">
    <location>
        <position position="91"/>
    </location>
</feature>
<feature type="region of interest" description="Disordered" evidence="1">
    <location>
        <begin position="1"/>
        <end position="36"/>
    </location>
</feature>
<evidence type="ECO:0000313" key="3">
    <source>
        <dbReference type="Proteomes" id="UP000287651"/>
    </source>
</evidence>
<organism evidence="2 3">
    <name type="scientific">Ensete ventricosum</name>
    <name type="common">Abyssinian banana</name>
    <name type="synonym">Musa ensete</name>
    <dbReference type="NCBI Taxonomy" id="4639"/>
    <lineage>
        <taxon>Eukaryota</taxon>
        <taxon>Viridiplantae</taxon>
        <taxon>Streptophyta</taxon>
        <taxon>Embryophyta</taxon>
        <taxon>Tracheophyta</taxon>
        <taxon>Spermatophyta</taxon>
        <taxon>Magnoliopsida</taxon>
        <taxon>Liliopsida</taxon>
        <taxon>Zingiberales</taxon>
        <taxon>Musaceae</taxon>
        <taxon>Ensete</taxon>
    </lineage>
</organism>
<gene>
    <name evidence="2" type="ORF">B296_00055186</name>
</gene>
<comment type="caution">
    <text evidence="2">The sequence shown here is derived from an EMBL/GenBank/DDBJ whole genome shotgun (WGS) entry which is preliminary data.</text>
</comment>
<evidence type="ECO:0000313" key="2">
    <source>
        <dbReference type="EMBL" id="RRT45360.1"/>
    </source>
</evidence>
<reference evidence="2 3" key="1">
    <citation type="journal article" date="2014" name="Agronomy (Basel)">
        <title>A Draft Genome Sequence for Ensete ventricosum, the Drought-Tolerant Tree Against Hunger.</title>
        <authorList>
            <person name="Harrison J."/>
            <person name="Moore K.A."/>
            <person name="Paszkiewicz K."/>
            <person name="Jones T."/>
            <person name="Grant M."/>
            <person name="Ambacheew D."/>
            <person name="Muzemil S."/>
            <person name="Studholme D.J."/>
        </authorList>
    </citation>
    <scope>NUCLEOTIDE SEQUENCE [LARGE SCALE GENOMIC DNA]</scope>
</reference>
<dbReference type="EMBL" id="AMZH03015885">
    <property type="protein sequence ID" value="RRT45360.1"/>
    <property type="molecule type" value="Genomic_DNA"/>
</dbReference>
<feature type="compositionally biased region" description="Basic and acidic residues" evidence="1">
    <location>
        <begin position="11"/>
        <end position="36"/>
    </location>
</feature>
<protein>
    <submittedName>
        <fullName evidence="2">Uncharacterized protein</fullName>
    </submittedName>
</protein>
<accession>A0A426Y147</accession>